<dbReference type="InterPro" id="IPR005225">
    <property type="entry name" value="Small_GTP-bd"/>
</dbReference>
<dbReference type="PROSITE" id="PS51421">
    <property type="entry name" value="RAS"/>
    <property type="match status" value="1"/>
</dbReference>
<dbReference type="VEuPathDB" id="TriTrypDB:BSAL_46180"/>
<dbReference type="AlphaFoldDB" id="A0A0S4JR87"/>
<dbReference type="GO" id="GO:0003924">
    <property type="term" value="F:GTPase activity"/>
    <property type="evidence" value="ECO:0007669"/>
    <property type="project" value="InterPro"/>
</dbReference>
<dbReference type="EMBL" id="CYKH01002219">
    <property type="protein sequence ID" value="CUG94037.1"/>
    <property type="molecule type" value="Genomic_DNA"/>
</dbReference>
<keyword evidence="1" id="KW-0547">Nucleotide-binding</keyword>
<dbReference type="Gene3D" id="3.40.50.300">
    <property type="entry name" value="P-loop containing nucleotide triphosphate hydrolases"/>
    <property type="match status" value="1"/>
</dbReference>
<evidence type="ECO:0000256" key="2">
    <source>
        <dbReference type="SAM" id="MobiDB-lite"/>
    </source>
</evidence>
<organism evidence="3 4">
    <name type="scientific">Bodo saltans</name>
    <name type="common">Flagellated protozoan</name>
    <dbReference type="NCBI Taxonomy" id="75058"/>
    <lineage>
        <taxon>Eukaryota</taxon>
        <taxon>Discoba</taxon>
        <taxon>Euglenozoa</taxon>
        <taxon>Kinetoplastea</taxon>
        <taxon>Metakinetoplastina</taxon>
        <taxon>Eubodonida</taxon>
        <taxon>Bodonidae</taxon>
        <taxon>Bodo</taxon>
    </lineage>
</organism>
<evidence type="ECO:0000256" key="1">
    <source>
        <dbReference type="ARBA" id="ARBA00022741"/>
    </source>
</evidence>
<dbReference type="InterPro" id="IPR001806">
    <property type="entry name" value="Small_GTPase"/>
</dbReference>
<keyword evidence="4" id="KW-1185">Reference proteome</keyword>
<dbReference type="PANTHER" id="PTHR47978">
    <property type="match status" value="1"/>
</dbReference>
<feature type="region of interest" description="Disordered" evidence="2">
    <location>
        <begin position="216"/>
        <end position="253"/>
    </location>
</feature>
<dbReference type="Proteomes" id="UP000051952">
    <property type="component" value="Unassembled WGS sequence"/>
</dbReference>
<protein>
    <submittedName>
        <fullName evidence="3">Ras-related GTP-binding protein, putative</fullName>
    </submittedName>
</protein>
<evidence type="ECO:0000313" key="4">
    <source>
        <dbReference type="Proteomes" id="UP000051952"/>
    </source>
</evidence>
<dbReference type="OrthoDB" id="25896at2759"/>
<dbReference type="SUPFAM" id="SSF52540">
    <property type="entry name" value="P-loop containing nucleoside triphosphate hydrolases"/>
    <property type="match status" value="1"/>
</dbReference>
<accession>A0A0S4JR87</accession>
<sequence>MSSSPTNSGELPPGVQLFKGKVVVIGEYSVGKTSLSNRFVLQHAPPKTEPTIGAAFQLRTVLLPNTNNAVKLEIWDTAGSERYRSLMPMYYRDASVALVCYDICNAKTFDRVSSWIDDFRKAADGSDAKLQPIVVLVGTKSDLAATGKREIPADVALAYAQSENIITFETSARMNENVTEVFLAAASHIVKEVKTCEERAAALAIQQGVNGNGRAGSKGYKVDLRDAGANDTTTNGFKKRRPQQTPEEKKCVC</sequence>
<dbReference type="PRINTS" id="PR00449">
    <property type="entry name" value="RASTRNSFRMNG"/>
</dbReference>
<reference evidence="4" key="1">
    <citation type="submission" date="2015-09" db="EMBL/GenBank/DDBJ databases">
        <authorList>
            <consortium name="Pathogen Informatics"/>
        </authorList>
    </citation>
    <scope>NUCLEOTIDE SEQUENCE [LARGE SCALE GENOMIC DNA]</scope>
    <source>
        <strain evidence="4">Lake Konstanz</strain>
    </source>
</reference>
<dbReference type="SMART" id="SM00174">
    <property type="entry name" value="RHO"/>
    <property type="match status" value="1"/>
</dbReference>
<dbReference type="FunFam" id="3.40.50.300:FF:000808">
    <property type="entry name" value="Small GTP-binding protein, putative"/>
    <property type="match status" value="1"/>
</dbReference>
<dbReference type="GO" id="GO:0005525">
    <property type="term" value="F:GTP binding"/>
    <property type="evidence" value="ECO:0007669"/>
    <property type="project" value="InterPro"/>
</dbReference>
<dbReference type="NCBIfam" id="TIGR00231">
    <property type="entry name" value="small_GTP"/>
    <property type="match status" value="1"/>
</dbReference>
<dbReference type="PROSITE" id="PS51419">
    <property type="entry name" value="RAB"/>
    <property type="match status" value="1"/>
</dbReference>
<evidence type="ECO:0000313" key="3">
    <source>
        <dbReference type="EMBL" id="CUG94037.1"/>
    </source>
</evidence>
<dbReference type="CDD" id="cd00154">
    <property type="entry name" value="Rab"/>
    <property type="match status" value="1"/>
</dbReference>
<proteinExistence type="predicted"/>
<dbReference type="Pfam" id="PF00071">
    <property type="entry name" value="Ras"/>
    <property type="match status" value="1"/>
</dbReference>
<dbReference type="SMART" id="SM00175">
    <property type="entry name" value="RAB"/>
    <property type="match status" value="1"/>
</dbReference>
<dbReference type="SMART" id="SM00173">
    <property type="entry name" value="RAS"/>
    <property type="match status" value="1"/>
</dbReference>
<gene>
    <name evidence="3" type="ORF">BSAL_46180</name>
</gene>
<dbReference type="InterPro" id="IPR027417">
    <property type="entry name" value="P-loop_NTPase"/>
</dbReference>
<name>A0A0S4JR87_BODSA</name>
<dbReference type="SMART" id="SM00176">
    <property type="entry name" value="RAN"/>
    <property type="match status" value="1"/>
</dbReference>
<dbReference type="PROSITE" id="PS51420">
    <property type="entry name" value="RHO"/>
    <property type="match status" value="1"/>
</dbReference>